<reference evidence="2 4" key="2">
    <citation type="submission" date="2019-05" db="EMBL/GenBank/DDBJ databases">
        <title>Pasteurellaceae isolates from reptiles.</title>
        <authorList>
            <person name="Bojesen A.M."/>
            <person name="Lund E."/>
        </authorList>
    </citation>
    <scope>NUCLEOTIDE SEQUENCE [LARGE SCALE GENOMIC DNA]</scope>
    <source>
        <strain evidence="2 4">ELNT2x</strain>
    </source>
</reference>
<reference evidence="1 3" key="1">
    <citation type="submission" date="2019-03" db="EMBL/GenBank/DDBJ databases">
        <title>Genomic Encyclopedia of Type Strains, Phase IV (KMG-IV): sequencing the most valuable type-strain genomes for metagenomic binning, comparative biology and taxonomic classification.</title>
        <authorList>
            <person name="Goeker M."/>
        </authorList>
    </citation>
    <scope>NUCLEOTIDE SEQUENCE [LARGE SCALE GENOMIC DNA]</scope>
    <source>
        <strain evidence="1 3">DSM 28140</strain>
    </source>
</reference>
<dbReference type="Pfam" id="PF08282">
    <property type="entry name" value="Hydrolase_3"/>
    <property type="match status" value="1"/>
</dbReference>
<dbReference type="SUPFAM" id="SSF56784">
    <property type="entry name" value="HAD-like"/>
    <property type="match status" value="1"/>
</dbReference>
<evidence type="ECO:0000313" key="4">
    <source>
        <dbReference type="Proteomes" id="UP000305526"/>
    </source>
</evidence>
<evidence type="ECO:0000313" key="3">
    <source>
        <dbReference type="Proteomes" id="UP000294619"/>
    </source>
</evidence>
<dbReference type="PANTHER" id="PTHR10000">
    <property type="entry name" value="PHOSPHOSERINE PHOSPHATASE"/>
    <property type="match status" value="1"/>
</dbReference>
<evidence type="ECO:0000313" key="2">
    <source>
        <dbReference type="EMBL" id="TNG93358.1"/>
    </source>
</evidence>
<proteinExistence type="predicted"/>
<keyword evidence="2" id="KW-0378">Hydrolase</keyword>
<dbReference type="NCBIfam" id="TIGR01484">
    <property type="entry name" value="HAD-SF-IIB"/>
    <property type="match status" value="1"/>
</dbReference>
<dbReference type="PROSITE" id="PS01229">
    <property type="entry name" value="COF_2"/>
    <property type="match status" value="1"/>
</dbReference>
<gene>
    <name evidence="1" type="ORF">EDC16_102183</name>
    <name evidence="2" type="ORF">FHQ21_01900</name>
</gene>
<dbReference type="GO" id="GO:0016791">
    <property type="term" value="F:phosphatase activity"/>
    <property type="evidence" value="ECO:0007669"/>
    <property type="project" value="TreeGrafter"/>
</dbReference>
<organism evidence="1 3">
    <name type="scientific">Testudinibacter aquarius</name>
    <dbReference type="NCBI Taxonomy" id="1524974"/>
    <lineage>
        <taxon>Bacteria</taxon>
        <taxon>Pseudomonadati</taxon>
        <taxon>Pseudomonadota</taxon>
        <taxon>Gammaproteobacteria</taxon>
        <taxon>Pasteurellales</taxon>
        <taxon>Pasteurellaceae</taxon>
        <taxon>Testudinibacter</taxon>
    </lineage>
</organism>
<dbReference type="SFLD" id="SFLDS00003">
    <property type="entry name" value="Haloacid_Dehalogenase"/>
    <property type="match status" value="1"/>
</dbReference>
<dbReference type="Proteomes" id="UP000294619">
    <property type="component" value="Unassembled WGS sequence"/>
</dbReference>
<dbReference type="Gene3D" id="3.40.50.1000">
    <property type="entry name" value="HAD superfamily/HAD-like"/>
    <property type="match status" value="1"/>
</dbReference>
<protein>
    <submittedName>
        <fullName evidence="2">Cof-type HAD-IIB family hydrolase</fullName>
    </submittedName>
</protein>
<dbReference type="PANTHER" id="PTHR10000:SF25">
    <property type="entry name" value="PHOSPHATASE YKRA-RELATED"/>
    <property type="match status" value="1"/>
</dbReference>
<dbReference type="InterPro" id="IPR006379">
    <property type="entry name" value="HAD-SF_hydro_IIB"/>
</dbReference>
<dbReference type="SFLD" id="SFLDG01140">
    <property type="entry name" value="C2.B:_Phosphomannomutase_and_P"/>
    <property type="match status" value="1"/>
</dbReference>
<comment type="caution">
    <text evidence="1">The sequence shown here is derived from an EMBL/GenBank/DDBJ whole genome shotgun (WGS) entry which is preliminary data.</text>
</comment>
<dbReference type="NCBIfam" id="TIGR00099">
    <property type="entry name" value="Cof-subfamily"/>
    <property type="match status" value="1"/>
</dbReference>
<dbReference type="GO" id="GO:0000287">
    <property type="term" value="F:magnesium ion binding"/>
    <property type="evidence" value="ECO:0007669"/>
    <property type="project" value="TreeGrafter"/>
</dbReference>
<dbReference type="EMBL" id="SMCP01000002">
    <property type="protein sequence ID" value="TCV89306.1"/>
    <property type="molecule type" value="Genomic_DNA"/>
</dbReference>
<dbReference type="Gene3D" id="3.30.1240.10">
    <property type="match status" value="1"/>
</dbReference>
<dbReference type="InterPro" id="IPR000150">
    <property type="entry name" value="Cof"/>
</dbReference>
<dbReference type="InterPro" id="IPR023214">
    <property type="entry name" value="HAD_sf"/>
</dbReference>
<name>A0A4R3YBF5_9PAST</name>
<evidence type="ECO:0000313" key="1">
    <source>
        <dbReference type="EMBL" id="TCV89306.1"/>
    </source>
</evidence>
<dbReference type="Proteomes" id="UP000305526">
    <property type="component" value="Unassembled WGS sequence"/>
</dbReference>
<accession>A0A4R3YBF5</accession>
<dbReference type="EMBL" id="VDGV01000009">
    <property type="protein sequence ID" value="TNG93358.1"/>
    <property type="molecule type" value="Genomic_DNA"/>
</dbReference>
<dbReference type="RefSeq" id="WP_132965120.1">
    <property type="nucleotide sequence ID" value="NZ_LEKL01000019.1"/>
</dbReference>
<dbReference type="InterPro" id="IPR036412">
    <property type="entry name" value="HAD-like_sf"/>
</dbReference>
<dbReference type="AlphaFoldDB" id="A0A4R3YBF5"/>
<sequence length="268" mass="30272">MLDPKNIKIVFFDIDETLYIKHQQHLPPSVHTALSRLKQNGIIPAIATGRSLCSFPKEIDELRQTLPIELFVTINGQYNCYQQQPVATFPLATADIERLVTFFAHHNIDYAFVSEEHVAVNQVTERLDQAIRPITDRYIIDKDYFRHHAVYQMLIFYDESHDQMIADSGILGDKFRVVRWHDFSVDLLAADGSKARGIHAVLQHFKLKPENAVAFGDGLNDLEMLSEVGFGVAMGNGHPELKAVANYVTDDIADDGLYNGLQTLGLIH</sequence>
<keyword evidence="4" id="KW-1185">Reference proteome</keyword>
<dbReference type="GO" id="GO:0005829">
    <property type="term" value="C:cytosol"/>
    <property type="evidence" value="ECO:0007669"/>
    <property type="project" value="TreeGrafter"/>
</dbReference>